<reference evidence="19" key="1">
    <citation type="submission" date="2016-06" db="EMBL/GenBank/DDBJ databases">
        <authorList>
            <person name="Varghese N."/>
            <person name="Submissions Spin"/>
        </authorList>
    </citation>
    <scope>NUCLEOTIDE SEQUENCE [LARGE SCALE GENOMIC DNA]</scope>
    <source>
        <strain evidence="19">DSM 44875</strain>
    </source>
</reference>
<feature type="transmembrane region" description="Helical" evidence="16">
    <location>
        <begin position="21"/>
        <end position="40"/>
    </location>
</feature>
<evidence type="ECO:0000256" key="9">
    <source>
        <dbReference type="ARBA" id="ARBA00022723"/>
    </source>
</evidence>
<evidence type="ECO:0000256" key="2">
    <source>
        <dbReference type="ARBA" id="ARBA00001966"/>
    </source>
</evidence>
<feature type="transmembrane region" description="Helical" evidence="16">
    <location>
        <begin position="146"/>
        <end position="167"/>
    </location>
</feature>
<dbReference type="PANTHER" id="PTHR24421">
    <property type="entry name" value="NITRATE/NITRITE SENSOR PROTEIN NARX-RELATED"/>
    <property type="match status" value="1"/>
</dbReference>
<dbReference type="SUPFAM" id="SSF55874">
    <property type="entry name" value="ATPase domain of HSP90 chaperone/DNA topoisomerase II/histidine kinase"/>
    <property type="match status" value="1"/>
</dbReference>
<protein>
    <recommendedName>
        <fullName evidence="5">Oxygen sensor histidine kinase NreB</fullName>
        <ecNumber evidence="4">2.7.13.3</ecNumber>
    </recommendedName>
    <alternativeName>
        <fullName evidence="15">Nitrogen regulation protein B</fullName>
    </alternativeName>
</protein>
<dbReference type="InterPro" id="IPR005467">
    <property type="entry name" value="His_kinase_dom"/>
</dbReference>
<dbReference type="RefSeq" id="WP_089018796.1">
    <property type="nucleotide sequence ID" value="NZ_LT607412.1"/>
</dbReference>
<keyword evidence="13" id="KW-0411">Iron-sulfur</keyword>
<keyword evidence="8" id="KW-0808">Transferase</keyword>
<accession>A0A1C4W3K2</accession>
<evidence type="ECO:0000256" key="3">
    <source>
        <dbReference type="ARBA" id="ARBA00004496"/>
    </source>
</evidence>
<comment type="cofactor">
    <cofactor evidence="2">
        <name>[4Fe-4S] cluster</name>
        <dbReference type="ChEBI" id="CHEBI:49883"/>
    </cofactor>
</comment>
<evidence type="ECO:0000256" key="16">
    <source>
        <dbReference type="SAM" id="Phobius"/>
    </source>
</evidence>
<feature type="transmembrane region" description="Helical" evidence="16">
    <location>
        <begin position="80"/>
        <end position="105"/>
    </location>
</feature>
<evidence type="ECO:0000313" key="18">
    <source>
        <dbReference type="EMBL" id="SCE90755.1"/>
    </source>
</evidence>
<evidence type="ECO:0000256" key="15">
    <source>
        <dbReference type="ARBA" id="ARBA00030800"/>
    </source>
</evidence>
<keyword evidence="16" id="KW-0472">Membrane</keyword>
<dbReference type="CDD" id="cd16917">
    <property type="entry name" value="HATPase_UhpB-NarQ-NarX-like"/>
    <property type="match status" value="1"/>
</dbReference>
<keyword evidence="6" id="KW-0004">4Fe-4S</keyword>
<dbReference type="InterPro" id="IPR017205">
    <property type="entry name" value="Sig_transdc_His_kinase_ChrS"/>
</dbReference>
<dbReference type="GO" id="GO:0046983">
    <property type="term" value="F:protein dimerization activity"/>
    <property type="evidence" value="ECO:0007669"/>
    <property type="project" value="InterPro"/>
</dbReference>
<evidence type="ECO:0000256" key="14">
    <source>
        <dbReference type="ARBA" id="ARBA00024827"/>
    </source>
</evidence>
<dbReference type="EMBL" id="LT607412">
    <property type="protein sequence ID" value="SCE90755.1"/>
    <property type="molecule type" value="Genomic_DNA"/>
</dbReference>
<dbReference type="Gene3D" id="3.30.565.10">
    <property type="entry name" value="Histidine kinase-like ATPase, C-terminal domain"/>
    <property type="match status" value="1"/>
</dbReference>
<evidence type="ECO:0000256" key="6">
    <source>
        <dbReference type="ARBA" id="ARBA00022485"/>
    </source>
</evidence>
<evidence type="ECO:0000256" key="1">
    <source>
        <dbReference type="ARBA" id="ARBA00000085"/>
    </source>
</evidence>
<dbReference type="GO" id="GO:0005737">
    <property type="term" value="C:cytoplasm"/>
    <property type="evidence" value="ECO:0007669"/>
    <property type="project" value="UniProtKB-SubCell"/>
</dbReference>
<dbReference type="GO" id="GO:0046872">
    <property type="term" value="F:metal ion binding"/>
    <property type="evidence" value="ECO:0007669"/>
    <property type="project" value="UniProtKB-KW"/>
</dbReference>
<feature type="transmembrane region" description="Helical" evidence="16">
    <location>
        <begin position="46"/>
        <end position="68"/>
    </location>
</feature>
<dbReference type="InterPro" id="IPR036890">
    <property type="entry name" value="HATPase_C_sf"/>
</dbReference>
<keyword evidence="12" id="KW-0902">Two-component regulatory system</keyword>
<dbReference type="SMART" id="SM00387">
    <property type="entry name" value="HATPase_c"/>
    <property type="match status" value="1"/>
</dbReference>
<dbReference type="Proteomes" id="UP000198243">
    <property type="component" value="Chromosome I"/>
</dbReference>
<dbReference type="PROSITE" id="PS50109">
    <property type="entry name" value="HIS_KIN"/>
    <property type="match status" value="1"/>
</dbReference>
<dbReference type="OrthoDB" id="144293at2"/>
<sequence length="423" mass="45291">MTSTAEQVDRLAVWEAREANVYRVAPFLGLLVGTVLARFAPAPGSLSFPPTLAVAVGAGCWVTWFITLHPQWTTRRALMAAYYVGLLAFSAVLVVASPWYGFFAWVGFVHAFLVLPGRWRFGGVAVTGVLVATAQSAGPPTSAEHWLLWSVLVLFNAGAAGALSWFGTVTERQNANRKLLVEELAGANRKLADAARENVGLHAQLLIQAREAGVLDERQRMAREIHDTLAQGLTGIITQLEAAEQTRDRSADWRRHVDNALSLARESLTEARRSVRAVRPEPLETARLPDALAELGGRWSALNGVRAEVATTGTPRPLHPEVEVTLLRTGQEALANVGKHAKATRVGLTLSYMGDVVTLDVRDDGVGFEVDDLTAQERPDGGYGLTVMRQRMARVGGELAVESEPGVGTAVSASVPALAGGAG</sequence>
<comment type="function">
    <text evidence="14">Member of the two-component regulatory system NreB/NreC involved in the control of dissimilatory nitrate/nitrite reduction in response to oxygen. NreB functions as a direct oxygen sensor histidine kinase which is autophosphorylated, in the absence of oxygen, probably at the conserved histidine residue, and transfers its phosphate group probably to a conserved aspartate residue of NreC. NreB/NreC activates the expression of the nitrate (narGHJI) and nitrite (nir) reductase operons, as well as the putative nitrate transporter gene narT.</text>
</comment>
<evidence type="ECO:0000256" key="10">
    <source>
        <dbReference type="ARBA" id="ARBA00022777"/>
    </source>
</evidence>
<proteinExistence type="predicted"/>
<dbReference type="EC" id="2.7.13.3" evidence="4"/>
<dbReference type="Pfam" id="PF02518">
    <property type="entry name" value="HATPase_c"/>
    <property type="match status" value="1"/>
</dbReference>
<feature type="domain" description="Histidine kinase" evidence="17">
    <location>
        <begin position="326"/>
        <end position="419"/>
    </location>
</feature>
<evidence type="ECO:0000259" key="17">
    <source>
        <dbReference type="PROSITE" id="PS50109"/>
    </source>
</evidence>
<name>A0A1C4W3K2_9ACTN</name>
<dbReference type="AlphaFoldDB" id="A0A1C4W3K2"/>
<dbReference type="InterPro" id="IPR003594">
    <property type="entry name" value="HATPase_dom"/>
</dbReference>
<evidence type="ECO:0000256" key="7">
    <source>
        <dbReference type="ARBA" id="ARBA00022490"/>
    </source>
</evidence>
<dbReference type="PRINTS" id="PR00344">
    <property type="entry name" value="BCTRLSENSOR"/>
</dbReference>
<keyword evidence="7" id="KW-0963">Cytoplasm</keyword>
<evidence type="ECO:0000256" key="13">
    <source>
        <dbReference type="ARBA" id="ARBA00023014"/>
    </source>
</evidence>
<keyword evidence="19" id="KW-1185">Reference proteome</keyword>
<dbReference type="PIRSF" id="PIRSF037434">
    <property type="entry name" value="STHK_ChrS"/>
    <property type="match status" value="1"/>
</dbReference>
<evidence type="ECO:0000313" key="19">
    <source>
        <dbReference type="Proteomes" id="UP000198243"/>
    </source>
</evidence>
<dbReference type="InterPro" id="IPR004358">
    <property type="entry name" value="Sig_transdc_His_kin-like_C"/>
</dbReference>
<keyword evidence="9" id="KW-0479">Metal-binding</keyword>
<dbReference type="Pfam" id="PF07730">
    <property type="entry name" value="HisKA_3"/>
    <property type="match status" value="1"/>
</dbReference>
<dbReference type="Gene3D" id="1.20.5.1930">
    <property type="match status" value="1"/>
</dbReference>
<keyword evidence="11" id="KW-0408">Iron</keyword>
<keyword evidence="10 18" id="KW-0418">Kinase</keyword>
<evidence type="ECO:0000256" key="12">
    <source>
        <dbReference type="ARBA" id="ARBA00023012"/>
    </source>
</evidence>
<evidence type="ECO:0000256" key="11">
    <source>
        <dbReference type="ARBA" id="ARBA00023004"/>
    </source>
</evidence>
<dbReference type="PANTHER" id="PTHR24421:SF62">
    <property type="entry name" value="SENSORY TRANSDUCTION HISTIDINE KINASE"/>
    <property type="match status" value="1"/>
</dbReference>
<organism evidence="18 19">
    <name type="scientific">Micromonospora coriariae</name>
    <dbReference type="NCBI Taxonomy" id="285665"/>
    <lineage>
        <taxon>Bacteria</taxon>
        <taxon>Bacillati</taxon>
        <taxon>Actinomycetota</taxon>
        <taxon>Actinomycetes</taxon>
        <taxon>Micromonosporales</taxon>
        <taxon>Micromonosporaceae</taxon>
        <taxon>Micromonospora</taxon>
    </lineage>
</organism>
<dbReference type="InterPro" id="IPR050482">
    <property type="entry name" value="Sensor_HK_TwoCompSys"/>
</dbReference>
<dbReference type="GO" id="GO:0016020">
    <property type="term" value="C:membrane"/>
    <property type="evidence" value="ECO:0007669"/>
    <property type="project" value="InterPro"/>
</dbReference>
<evidence type="ECO:0000256" key="4">
    <source>
        <dbReference type="ARBA" id="ARBA00012438"/>
    </source>
</evidence>
<dbReference type="GO" id="GO:0051539">
    <property type="term" value="F:4 iron, 4 sulfur cluster binding"/>
    <property type="evidence" value="ECO:0007669"/>
    <property type="project" value="UniProtKB-KW"/>
</dbReference>
<gene>
    <name evidence="18" type="ORF">GA0070607_3077</name>
</gene>
<evidence type="ECO:0000256" key="8">
    <source>
        <dbReference type="ARBA" id="ARBA00022679"/>
    </source>
</evidence>
<keyword evidence="16" id="KW-1133">Transmembrane helix</keyword>
<comment type="subcellular location">
    <subcellularLocation>
        <location evidence="3">Cytoplasm</location>
    </subcellularLocation>
</comment>
<dbReference type="InterPro" id="IPR011712">
    <property type="entry name" value="Sig_transdc_His_kin_sub3_dim/P"/>
</dbReference>
<evidence type="ECO:0000256" key="5">
    <source>
        <dbReference type="ARBA" id="ARBA00017322"/>
    </source>
</evidence>
<keyword evidence="16" id="KW-0812">Transmembrane</keyword>
<dbReference type="GO" id="GO:0000155">
    <property type="term" value="F:phosphorelay sensor kinase activity"/>
    <property type="evidence" value="ECO:0007669"/>
    <property type="project" value="InterPro"/>
</dbReference>
<comment type="catalytic activity">
    <reaction evidence="1">
        <text>ATP + protein L-histidine = ADP + protein N-phospho-L-histidine.</text>
        <dbReference type="EC" id="2.7.13.3"/>
    </reaction>
</comment>